<dbReference type="PANTHER" id="PTHR34874">
    <property type="entry name" value="PROTEIN YCHN"/>
    <property type="match status" value="1"/>
</dbReference>
<protein>
    <submittedName>
        <fullName evidence="5">Sulfur transfer complex subunit TusD</fullName>
    </submittedName>
</protein>
<dbReference type="InterPro" id="IPR003787">
    <property type="entry name" value="Sulphur_relay_DsrE/F-like"/>
</dbReference>
<keyword evidence="4" id="KW-0808">Transferase</keyword>
<name>F7WZP9_9GAMM</name>
<dbReference type="Gene3D" id="3.40.1260.10">
    <property type="entry name" value="DsrEFH-like"/>
    <property type="match status" value="1"/>
</dbReference>
<dbReference type="GO" id="GO:1990228">
    <property type="term" value="C:sulfurtransferase complex"/>
    <property type="evidence" value="ECO:0007669"/>
    <property type="project" value="TreeGrafter"/>
</dbReference>
<evidence type="ECO:0000256" key="4">
    <source>
        <dbReference type="ARBA" id="ARBA00022679"/>
    </source>
</evidence>
<dbReference type="STRING" id="261317.BCTU_360"/>
<evidence type="ECO:0000313" key="5">
    <source>
        <dbReference type="EMBL" id="AEH39925.1"/>
    </source>
</evidence>
<dbReference type="Pfam" id="PF02635">
    <property type="entry name" value="DsrE"/>
    <property type="match status" value="1"/>
</dbReference>
<comment type="similarity">
    <text evidence="2">Belongs to the DsrE/TusD family.</text>
</comment>
<reference evidence="5 6" key="1">
    <citation type="journal article" date="2011" name="Appl. Environ. Microbiol.">
        <title>The genome of Buchnera aphidicola from the aphid Cinara tujafilina provides new clues about the evolutionary history of metabolic losses in bacterial endosymbionts.</title>
        <authorList>
            <person name="Lamelas A."/>
            <person name="Gosalbes M.J."/>
            <person name="Moya A."/>
            <person name="Latorre A."/>
        </authorList>
    </citation>
    <scope>NUCLEOTIDE SEQUENCE [LARGE SCALE GENOMIC DNA]</scope>
    <source>
        <strain evidence="6">Cinara tujafilina</strain>
    </source>
</reference>
<dbReference type="Proteomes" id="UP000006811">
    <property type="component" value="Chromosome"/>
</dbReference>
<dbReference type="HOGENOM" id="CLU_132095_0_0_6"/>
<keyword evidence="3" id="KW-0963">Cytoplasm</keyword>
<proteinExistence type="inferred from homology"/>
<dbReference type="PANTHER" id="PTHR34874:SF3">
    <property type="entry name" value="SULFURTRANSFERASE TUSD"/>
    <property type="match status" value="1"/>
</dbReference>
<dbReference type="KEGG" id="baj:BCTU_360"/>
<dbReference type="InterPro" id="IPR017463">
    <property type="entry name" value="Sulphur_relay_TusD/DsrE"/>
</dbReference>
<dbReference type="GO" id="GO:0097163">
    <property type="term" value="F:sulfur carrier activity"/>
    <property type="evidence" value="ECO:0007669"/>
    <property type="project" value="TreeGrafter"/>
</dbReference>
<dbReference type="GO" id="GO:0016783">
    <property type="term" value="F:sulfurtransferase activity"/>
    <property type="evidence" value="ECO:0007669"/>
    <property type="project" value="InterPro"/>
</dbReference>
<dbReference type="EMBL" id="CP001817">
    <property type="protein sequence ID" value="AEH39925.1"/>
    <property type="molecule type" value="Genomic_DNA"/>
</dbReference>
<gene>
    <name evidence="5" type="primary">yheN</name>
    <name evidence="5" type="ORF">BCTU_360</name>
</gene>
<accession>F7WZP9</accession>
<dbReference type="GO" id="GO:0002143">
    <property type="term" value="P:tRNA wobble position uridine thiolation"/>
    <property type="evidence" value="ECO:0007669"/>
    <property type="project" value="TreeGrafter"/>
</dbReference>
<dbReference type="SUPFAM" id="SSF75169">
    <property type="entry name" value="DsrEFH-like"/>
    <property type="match status" value="1"/>
</dbReference>
<dbReference type="NCBIfam" id="NF001237">
    <property type="entry name" value="PRK00207.1"/>
    <property type="match status" value="1"/>
</dbReference>
<dbReference type="OrthoDB" id="9787483at2"/>
<dbReference type="AlphaFoldDB" id="F7WZP9"/>
<dbReference type="InterPro" id="IPR027396">
    <property type="entry name" value="DsrEFH-like"/>
</dbReference>
<evidence type="ECO:0000256" key="1">
    <source>
        <dbReference type="ARBA" id="ARBA00004496"/>
    </source>
</evidence>
<comment type="subcellular location">
    <subcellularLocation>
        <location evidence="1">Cytoplasm</location>
    </subcellularLocation>
</comment>
<organism evidence="5 6">
    <name type="scientific">Buchnera aphidicola</name>
    <name type="common">Cinara tujafilina</name>
    <dbReference type="NCBI Taxonomy" id="261317"/>
    <lineage>
        <taxon>Bacteria</taxon>
        <taxon>Pseudomonadati</taxon>
        <taxon>Pseudomonadota</taxon>
        <taxon>Gammaproteobacteria</taxon>
        <taxon>Enterobacterales</taxon>
        <taxon>Erwiniaceae</taxon>
        <taxon>Buchnera</taxon>
    </lineage>
</organism>
<dbReference type="eggNOG" id="COG1553">
    <property type="taxonomic scope" value="Bacteria"/>
</dbReference>
<evidence type="ECO:0000313" key="6">
    <source>
        <dbReference type="Proteomes" id="UP000006811"/>
    </source>
</evidence>
<evidence type="ECO:0000256" key="3">
    <source>
        <dbReference type="ARBA" id="ARBA00022490"/>
    </source>
</evidence>
<dbReference type="NCBIfam" id="TIGR03012">
    <property type="entry name" value="sulf_tusD_dsrE"/>
    <property type="match status" value="1"/>
</dbReference>
<sequence>MKYIIFVTDPPYGTQNSSTSFSFAKALLLQRFSLKCVFFYFSGVYNANYMLSPAVDEFNIIKSWVVLKKKYKIKLYVCSSAAYRRGVINDQTALELGYSNGNFSSYFEWFSLNELAFLIHSCDRIIQF</sequence>
<evidence type="ECO:0000256" key="2">
    <source>
        <dbReference type="ARBA" id="ARBA00007067"/>
    </source>
</evidence>
<keyword evidence="6" id="KW-1185">Reference proteome</keyword>